<dbReference type="Gene3D" id="3.40.190.10">
    <property type="entry name" value="Periplasmic binding protein-like II"/>
    <property type="match status" value="1"/>
</dbReference>
<evidence type="ECO:0000259" key="4">
    <source>
        <dbReference type="Pfam" id="PF00496"/>
    </source>
</evidence>
<name>A0A512NA21_9HYPH</name>
<comment type="caution">
    <text evidence="5">The sequence shown here is derived from an EMBL/GenBank/DDBJ whole genome shotgun (WGS) entry which is preliminary data.</text>
</comment>
<dbReference type="InterPro" id="IPR000914">
    <property type="entry name" value="SBP_5_dom"/>
</dbReference>
<comment type="subcellular location">
    <subcellularLocation>
        <location evidence="1">Periplasm</location>
    </subcellularLocation>
</comment>
<keyword evidence="6" id="KW-1185">Reference proteome</keyword>
<accession>A0A512NA21</accession>
<dbReference type="CDD" id="cd00995">
    <property type="entry name" value="PBP2_NikA_DppA_OppA_like"/>
    <property type="match status" value="1"/>
</dbReference>
<dbReference type="Gene3D" id="3.10.105.10">
    <property type="entry name" value="Dipeptide-binding Protein, Domain 3"/>
    <property type="match status" value="1"/>
</dbReference>
<evidence type="ECO:0000256" key="3">
    <source>
        <dbReference type="ARBA" id="ARBA00022729"/>
    </source>
</evidence>
<comment type="similarity">
    <text evidence="2">Belongs to the bacterial solute-binding protein 5 family.</text>
</comment>
<reference evidence="5 6" key="1">
    <citation type="submission" date="2019-07" db="EMBL/GenBank/DDBJ databases">
        <title>Whole genome shotgun sequence of Reyranella soli NBRC 108950.</title>
        <authorList>
            <person name="Hosoyama A."/>
            <person name="Uohara A."/>
            <person name="Ohji S."/>
            <person name="Ichikawa N."/>
        </authorList>
    </citation>
    <scope>NUCLEOTIDE SEQUENCE [LARGE SCALE GENOMIC DNA]</scope>
    <source>
        <strain evidence="5 6">NBRC 108950</strain>
    </source>
</reference>
<organism evidence="5 6">
    <name type="scientific">Reyranella soli</name>
    <dbReference type="NCBI Taxonomy" id="1230389"/>
    <lineage>
        <taxon>Bacteria</taxon>
        <taxon>Pseudomonadati</taxon>
        <taxon>Pseudomonadota</taxon>
        <taxon>Alphaproteobacteria</taxon>
        <taxon>Hyphomicrobiales</taxon>
        <taxon>Reyranellaceae</taxon>
        <taxon>Reyranella</taxon>
    </lineage>
</organism>
<dbReference type="GO" id="GO:0015833">
    <property type="term" value="P:peptide transport"/>
    <property type="evidence" value="ECO:0007669"/>
    <property type="project" value="TreeGrafter"/>
</dbReference>
<evidence type="ECO:0000313" key="5">
    <source>
        <dbReference type="EMBL" id="GEP55825.1"/>
    </source>
</evidence>
<dbReference type="OrthoDB" id="9803988at2"/>
<dbReference type="PANTHER" id="PTHR30290">
    <property type="entry name" value="PERIPLASMIC BINDING COMPONENT OF ABC TRANSPORTER"/>
    <property type="match status" value="1"/>
</dbReference>
<dbReference type="Proteomes" id="UP000321058">
    <property type="component" value="Unassembled WGS sequence"/>
</dbReference>
<evidence type="ECO:0000256" key="2">
    <source>
        <dbReference type="ARBA" id="ARBA00005695"/>
    </source>
</evidence>
<dbReference type="SUPFAM" id="SSF53850">
    <property type="entry name" value="Periplasmic binding protein-like II"/>
    <property type="match status" value="1"/>
</dbReference>
<proteinExistence type="inferred from homology"/>
<dbReference type="AlphaFoldDB" id="A0A512NA21"/>
<keyword evidence="3" id="KW-0732">Signal</keyword>
<sequence length="528" mass="58220">MRSSLRHLRVHVPGATRSRATRRELLGLAALGVLATGARPARSADSRLVYAAHISLAPTWFDPAETPGIVTPFMLLYALHDGLVKPMPGNPAAPCLAESYSASADGLSHSFVLRPGTIFHNGAPVTAEDVKFSFERYRGNAAGFIKEQVAAVETPDPRRVVFHLHRPWPDFLTYYSSVTGAGWIVPKKYVESVGEDGFKKEPIGAGPYKFVSFTPGIELVMEAFDGYWRKVPTVKKLVWKVIQEETTRLAALKRGEVDLAYSIRGELAEELQRTPGLELKPVLINSPFWIYFADQWDPKSPWHDARVRKAATLALDREGINQALTLGHSLLTGSIVPKDFDYYWQPPTIPHDPAAARRLLAEAGFRGGFDAGEYFCDSSYANLGEAALGSLAEVGIRMKMRAIERAAFTKGYSEKKYRNLIQGGSGAFGNAATRMETFVAKGGAYVYGSYPDIDELFAQQTAETDRAKRTAILHRMQQLVHERTVYAPLWQLAFLNGQGPRVDESAFGLISGHPYSAPYEDVRLKGGA</sequence>
<dbReference type="InterPro" id="IPR039424">
    <property type="entry name" value="SBP_5"/>
</dbReference>
<dbReference type="RefSeq" id="WP_147149910.1">
    <property type="nucleotide sequence ID" value="NZ_BKAJ01000046.1"/>
</dbReference>
<protein>
    <submittedName>
        <fullName evidence="5">Glutathione ABC transporter substrate-binding protein</fullName>
    </submittedName>
</protein>
<evidence type="ECO:0000313" key="6">
    <source>
        <dbReference type="Proteomes" id="UP000321058"/>
    </source>
</evidence>
<dbReference type="EMBL" id="BKAJ01000046">
    <property type="protein sequence ID" value="GEP55825.1"/>
    <property type="molecule type" value="Genomic_DNA"/>
</dbReference>
<evidence type="ECO:0000256" key="1">
    <source>
        <dbReference type="ARBA" id="ARBA00004418"/>
    </source>
</evidence>
<dbReference type="Gene3D" id="3.90.76.10">
    <property type="entry name" value="Dipeptide-binding Protein, Domain 1"/>
    <property type="match status" value="1"/>
</dbReference>
<dbReference type="GO" id="GO:1904680">
    <property type="term" value="F:peptide transmembrane transporter activity"/>
    <property type="evidence" value="ECO:0007669"/>
    <property type="project" value="TreeGrafter"/>
</dbReference>
<gene>
    <name evidence="5" type="ORF">RSO01_29910</name>
</gene>
<dbReference type="Pfam" id="PF00496">
    <property type="entry name" value="SBP_bac_5"/>
    <property type="match status" value="1"/>
</dbReference>
<feature type="domain" description="Solute-binding protein family 5" evidence="4">
    <location>
        <begin position="94"/>
        <end position="443"/>
    </location>
</feature>
<dbReference type="PANTHER" id="PTHR30290:SF38">
    <property type="entry name" value="D,D-DIPEPTIDE-BINDING PERIPLASMIC PROTEIN DDPA-RELATED"/>
    <property type="match status" value="1"/>
</dbReference>